<dbReference type="InterPro" id="IPR036390">
    <property type="entry name" value="WH_DNA-bd_sf"/>
</dbReference>
<evidence type="ECO:0000256" key="1">
    <source>
        <dbReference type="ARBA" id="ARBA00023015"/>
    </source>
</evidence>
<comment type="caution">
    <text evidence="5">The sequence shown here is derived from an EMBL/GenBank/DDBJ whole genome shotgun (WGS) entry which is preliminary data.</text>
</comment>
<keyword evidence="3" id="KW-0804">Transcription</keyword>
<dbReference type="GO" id="GO:0003700">
    <property type="term" value="F:DNA-binding transcription factor activity"/>
    <property type="evidence" value="ECO:0007669"/>
    <property type="project" value="InterPro"/>
</dbReference>
<keyword evidence="2" id="KW-0238">DNA-binding</keyword>
<dbReference type="PATRIC" id="fig|520762.4.peg.1231"/>
<feature type="domain" description="HTH arsR-type" evidence="4">
    <location>
        <begin position="1"/>
        <end position="89"/>
    </location>
</feature>
<dbReference type="AlphaFoldDB" id="A0A140L6H3"/>
<evidence type="ECO:0000313" key="5">
    <source>
        <dbReference type="EMBL" id="KXG76148.1"/>
    </source>
</evidence>
<dbReference type="PRINTS" id="PR00778">
    <property type="entry name" value="HTHARSR"/>
</dbReference>
<dbReference type="NCBIfam" id="NF033788">
    <property type="entry name" value="HTH_metalloreg"/>
    <property type="match status" value="1"/>
</dbReference>
<dbReference type="PANTHER" id="PTHR33154:SF33">
    <property type="entry name" value="TRANSCRIPTIONAL REPRESSOR SDPR"/>
    <property type="match status" value="1"/>
</dbReference>
<dbReference type="InterPro" id="IPR036388">
    <property type="entry name" value="WH-like_DNA-bd_sf"/>
</dbReference>
<evidence type="ECO:0000259" key="4">
    <source>
        <dbReference type="PROSITE" id="PS50987"/>
    </source>
</evidence>
<dbReference type="SMART" id="SM00418">
    <property type="entry name" value="HTH_ARSR"/>
    <property type="match status" value="1"/>
</dbReference>
<dbReference type="RefSeq" id="WP_068555560.1">
    <property type="nucleotide sequence ID" value="NZ_LOEE01000028.1"/>
</dbReference>
<organism evidence="5 6">
    <name type="scientific">Thermotalea metallivorans</name>
    <dbReference type="NCBI Taxonomy" id="520762"/>
    <lineage>
        <taxon>Bacteria</taxon>
        <taxon>Bacillati</taxon>
        <taxon>Bacillota</taxon>
        <taxon>Clostridia</taxon>
        <taxon>Peptostreptococcales</taxon>
        <taxon>Thermotaleaceae</taxon>
        <taxon>Thermotalea</taxon>
    </lineage>
</organism>
<dbReference type="Proteomes" id="UP000070456">
    <property type="component" value="Unassembled WGS sequence"/>
</dbReference>
<name>A0A140L6H3_9FIRM</name>
<dbReference type="InterPro" id="IPR001845">
    <property type="entry name" value="HTH_ArsR_DNA-bd_dom"/>
</dbReference>
<accession>A0A140L6H3</accession>
<dbReference type="SUPFAM" id="SSF46785">
    <property type="entry name" value="Winged helix' DNA-binding domain"/>
    <property type="match status" value="1"/>
</dbReference>
<proteinExistence type="predicted"/>
<protein>
    <submittedName>
        <fullName evidence="5">HTH-type transcriptional repressor AseR</fullName>
    </submittedName>
</protein>
<sequence length="123" mass="14039">MDYASVLKALGESTRIKIIRLLAYRPMYVCELEFVLEMSQPRISQHLKILKHAGLVNDEKAGQKSIYSLNKNFLQKFLSSFVNFLEQPLAEISGFQKEYDRICNLEGNPDITKCKGNCGSFSK</sequence>
<gene>
    <name evidence="5" type="primary">aseR</name>
    <name evidence="5" type="ORF">AN619_11050</name>
</gene>
<keyword evidence="1" id="KW-0805">Transcription regulation</keyword>
<dbReference type="CDD" id="cd00090">
    <property type="entry name" value="HTH_ARSR"/>
    <property type="match status" value="1"/>
</dbReference>
<dbReference type="EMBL" id="LOEE01000028">
    <property type="protein sequence ID" value="KXG76148.1"/>
    <property type="molecule type" value="Genomic_DNA"/>
</dbReference>
<dbReference type="Pfam" id="PF01022">
    <property type="entry name" value="HTH_5"/>
    <property type="match status" value="1"/>
</dbReference>
<dbReference type="PANTHER" id="PTHR33154">
    <property type="entry name" value="TRANSCRIPTIONAL REGULATOR, ARSR FAMILY"/>
    <property type="match status" value="1"/>
</dbReference>
<dbReference type="OrthoDB" id="9798835at2"/>
<evidence type="ECO:0000313" key="6">
    <source>
        <dbReference type="Proteomes" id="UP000070456"/>
    </source>
</evidence>
<dbReference type="InterPro" id="IPR011991">
    <property type="entry name" value="ArsR-like_HTH"/>
</dbReference>
<reference evidence="5 6" key="1">
    <citation type="submission" date="2015-12" db="EMBL/GenBank/DDBJ databases">
        <title>Draft genome sequence of the thermoanaerobe Thermotalea metallivorans, an isolate from the runoff channel of the Great Artesian Basin, Australia.</title>
        <authorList>
            <person name="Patel B.K."/>
        </authorList>
    </citation>
    <scope>NUCLEOTIDE SEQUENCE [LARGE SCALE GENOMIC DNA]</scope>
    <source>
        <strain evidence="5 6">B2-1</strain>
    </source>
</reference>
<evidence type="ECO:0000256" key="3">
    <source>
        <dbReference type="ARBA" id="ARBA00023163"/>
    </source>
</evidence>
<dbReference type="Gene3D" id="1.10.10.10">
    <property type="entry name" value="Winged helix-like DNA-binding domain superfamily/Winged helix DNA-binding domain"/>
    <property type="match status" value="1"/>
</dbReference>
<dbReference type="InterPro" id="IPR051081">
    <property type="entry name" value="HTH_MetalResp_TranReg"/>
</dbReference>
<dbReference type="STRING" id="520762.AN619_11050"/>
<dbReference type="GO" id="GO:0003677">
    <property type="term" value="F:DNA binding"/>
    <property type="evidence" value="ECO:0007669"/>
    <property type="project" value="UniProtKB-KW"/>
</dbReference>
<dbReference type="PROSITE" id="PS50987">
    <property type="entry name" value="HTH_ARSR_2"/>
    <property type="match status" value="1"/>
</dbReference>
<evidence type="ECO:0000256" key="2">
    <source>
        <dbReference type="ARBA" id="ARBA00023125"/>
    </source>
</evidence>
<keyword evidence="6" id="KW-1185">Reference proteome</keyword>